<dbReference type="InterPro" id="IPR050090">
    <property type="entry name" value="Tyrosine_recombinase_XerCD"/>
</dbReference>
<evidence type="ECO:0000256" key="3">
    <source>
        <dbReference type="ARBA" id="ARBA00023172"/>
    </source>
</evidence>
<feature type="domain" description="Tyr recombinase" evidence="4">
    <location>
        <begin position="176"/>
        <end position="353"/>
    </location>
</feature>
<dbReference type="InterPro" id="IPR010998">
    <property type="entry name" value="Integrase_recombinase_N"/>
</dbReference>
<evidence type="ECO:0000313" key="6">
    <source>
        <dbReference type="Proteomes" id="UP000240535"/>
    </source>
</evidence>
<dbReference type="PANTHER" id="PTHR30349">
    <property type="entry name" value="PHAGE INTEGRASE-RELATED"/>
    <property type="match status" value="1"/>
</dbReference>
<sequence>MNLINHKNKIYLEYYTSSKLVKRSLNLEYNQKNLKYAKTTLLPLFLKISAQKNSKKLLPKRAISRSIKNVKYAKTLKEFCDEILLNLTYTAKKGTINSAKYSIRRFFDFIDNKEITAYSIKDMQMAVFRMKKESLSAKTINLLLTYPNLAFKKAKQQNIIKENPFLFVKKPKETTKPKVVFSKKQISNILENAKGELKTFLYIAFYTGARCGEILALNGDDIDILNATIYIEKNQARYELTTPKNGKTRQIVAPKELVVYLKNALGGFMGSSNKLFYSDYFQIYYEFKKLLKALDYPLCGLHTTRHTYTTHLMKNCISPMFIANNLGHSNLDLVNRIYSHYLFDKKEIKKINEKIKF</sequence>
<keyword evidence="2" id="KW-0238">DNA-binding</keyword>
<dbReference type="PANTHER" id="PTHR30349:SF64">
    <property type="entry name" value="PROPHAGE INTEGRASE INTD-RELATED"/>
    <property type="match status" value="1"/>
</dbReference>
<accession>A0A2P8R3X4</accession>
<protein>
    <recommendedName>
        <fullName evidence="4">Tyr recombinase domain-containing protein</fullName>
    </recommendedName>
</protein>
<dbReference type="AlphaFoldDB" id="A0A2P8R3X4"/>
<dbReference type="OrthoDB" id="5391994at2"/>
<dbReference type="GO" id="GO:0006310">
    <property type="term" value="P:DNA recombination"/>
    <property type="evidence" value="ECO:0007669"/>
    <property type="project" value="UniProtKB-KW"/>
</dbReference>
<dbReference type="InterPro" id="IPR013762">
    <property type="entry name" value="Integrase-like_cat_sf"/>
</dbReference>
<dbReference type="RefSeq" id="WP_106869783.1">
    <property type="nucleotide sequence ID" value="NZ_CP053841.1"/>
</dbReference>
<dbReference type="Gene3D" id="1.10.150.130">
    <property type="match status" value="1"/>
</dbReference>
<dbReference type="EMBL" id="PDHH01000001">
    <property type="protein sequence ID" value="PSM53214.1"/>
    <property type="molecule type" value="Genomic_DNA"/>
</dbReference>
<keyword evidence="3" id="KW-0233">DNA recombination</keyword>
<gene>
    <name evidence="5" type="ORF">CQ405_01310</name>
</gene>
<evidence type="ECO:0000256" key="1">
    <source>
        <dbReference type="ARBA" id="ARBA00008857"/>
    </source>
</evidence>
<dbReference type="GO" id="GO:0015074">
    <property type="term" value="P:DNA integration"/>
    <property type="evidence" value="ECO:0007669"/>
    <property type="project" value="InterPro"/>
</dbReference>
<dbReference type="GO" id="GO:0003677">
    <property type="term" value="F:DNA binding"/>
    <property type="evidence" value="ECO:0007669"/>
    <property type="project" value="UniProtKB-KW"/>
</dbReference>
<dbReference type="SUPFAM" id="SSF56349">
    <property type="entry name" value="DNA breaking-rejoining enzymes"/>
    <property type="match status" value="1"/>
</dbReference>
<dbReference type="Proteomes" id="UP000240535">
    <property type="component" value="Unassembled WGS sequence"/>
</dbReference>
<name>A0A2P8R3X4_9BACT</name>
<dbReference type="InterPro" id="IPR002104">
    <property type="entry name" value="Integrase_catalytic"/>
</dbReference>
<dbReference type="PROSITE" id="PS51898">
    <property type="entry name" value="TYR_RECOMBINASE"/>
    <property type="match status" value="1"/>
</dbReference>
<organism evidence="5 6">
    <name type="scientific">Campylobacter blaseri</name>
    <dbReference type="NCBI Taxonomy" id="2042961"/>
    <lineage>
        <taxon>Bacteria</taxon>
        <taxon>Pseudomonadati</taxon>
        <taxon>Campylobacterota</taxon>
        <taxon>Epsilonproteobacteria</taxon>
        <taxon>Campylobacterales</taxon>
        <taxon>Campylobacteraceae</taxon>
        <taxon>Campylobacter</taxon>
    </lineage>
</organism>
<evidence type="ECO:0000256" key="2">
    <source>
        <dbReference type="ARBA" id="ARBA00023125"/>
    </source>
</evidence>
<dbReference type="Gene3D" id="1.10.443.10">
    <property type="entry name" value="Intergrase catalytic core"/>
    <property type="match status" value="1"/>
</dbReference>
<evidence type="ECO:0000259" key="4">
    <source>
        <dbReference type="PROSITE" id="PS51898"/>
    </source>
</evidence>
<reference evidence="6" key="1">
    <citation type="submission" date="2017-10" db="EMBL/GenBank/DDBJ databases">
        <title>Campylobacter species from seals.</title>
        <authorList>
            <person name="Gilbert M.J."/>
            <person name="Zomer A.L."/>
            <person name="Timmerman A.J."/>
            <person name="Duim B."/>
            <person name="Wagenaar J.A."/>
        </authorList>
    </citation>
    <scope>NUCLEOTIDE SEQUENCE [LARGE SCALE GENOMIC DNA]</scope>
    <source>
        <strain evidence="6">17S00004-5</strain>
    </source>
</reference>
<keyword evidence="6" id="KW-1185">Reference proteome</keyword>
<proteinExistence type="inferred from homology"/>
<comment type="caution">
    <text evidence="5">The sequence shown here is derived from an EMBL/GenBank/DDBJ whole genome shotgun (WGS) entry which is preliminary data.</text>
</comment>
<dbReference type="InterPro" id="IPR011010">
    <property type="entry name" value="DNA_brk_join_enz"/>
</dbReference>
<dbReference type="Pfam" id="PF00589">
    <property type="entry name" value="Phage_integrase"/>
    <property type="match status" value="1"/>
</dbReference>
<comment type="similarity">
    <text evidence="1">Belongs to the 'phage' integrase family.</text>
</comment>
<evidence type="ECO:0000313" key="5">
    <source>
        <dbReference type="EMBL" id="PSM53214.1"/>
    </source>
</evidence>